<comment type="caution">
    <text evidence="1">The sequence shown here is derived from an EMBL/GenBank/DDBJ whole genome shotgun (WGS) entry which is preliminary data.</text>
</comment>
<evidence type="ECO:0000313" key="2">
    <source>
        <dbReference type="Proteomes" id="UP000012101"/>
    </source>
</evidence>
<dbReference type="Proteomes" id="UP000012101">
    <property type="component" value="Unassembled WGS sequence"/>
</dbReference>
<proteinExistence type="predicted"/>
<reference evidence="1 2" key="1">
    <citation type="submission" date="2013-01" db="EMBL/GenBank/DDBJ databases">
        <authorList>
            <person name="Harkins D.M."/>
            <person name="Durkin A.S."/>
            <person name="Brinkac L.M."/>
            <person name="Haft D.H."/>
            <person name="Selengut J.D."/>
            <person name="Sanka R."/>
            <person name="DePew J."/>
            <person name="Purushe J."/>
            <person name="Hospenthal D.R."/>
            <person name="Murray C.K."/>
            <person name="Pimentel G."/>
            <person name="Wasfy M."/>
            <person name="Vinetz J.M."/>
            <person name="Sutton G.G."/>
            <person name="Nierman W.C."/>
            <person name="Fouts D.E."/>
        </authorList>
    </citation>
    <scope>NUCLEOTIDE SEQUENCE [LARGE SCALE GENOMIC DNA]</scope>
    <source>
        <strain evidence="1 2">2006001855</strain>
    </source>
</reference>
<protein>
    <submittedName>
        <fullName evidence="1">Uncharacterized protein</fullName>
    </submittedName>
</protein>
<dbReference type="AlphaFoldDB" id="M6G344"/>
<sequence length="327" mass="38637">MDLAELKFLENDSALLIVMDLLTPLKQLIEEGKISKSKVREFIRVFANTNEEKLDWIHFDLCPKNLGVNSKNEFRLIDLDSFYKAKEGKFEVKTLAYKRCNILKSINDKIIERSDDEKYYSIELIKKFKLEICLCAIQIWAGELFRYPGKVYNLEEWFWAWLNSLPNKSQSEKAFWKKVIEDYIPKNISLNQIANEYEQEILEESSASSDSTFHELPLISKDVNNAAISQNEIYPANEIDKVFDHYAKLIRSENFNVDDLQFYLDLLKEAVDKAPNRVDHWIELVTISICYLKSAKKSYEYLQIALRYHNQNQDLKNKMRLVELWMQ</sequence>
<gene>
    <name evidence="1" type="ORF">LEP1GSC038_2789</name>
</gene>
<evidence type="ECO:0000313" key="1">
    <source>
        <dbReference type="EMBL" id="EMM73366.1"/>
    </source>
</evidence>
<dbReference type="EMBL" id="AFJM02000028">
    <property type="protein sequence ID" value="EMM73366.1"/>
    <property type="molecule type" value="Genomic_DNA"/>
</dbReference>
<accession>M6G344</accession>
<organism evidence="1 2">
    <name type="scientific">Leptospira weilii str. 2006001855</name>
    <dbReference type="NCBI Taxonomy" id="996804"/>
    <lineage>
        <taxon>Bacteria</taxon>
        <taxon>Pseudomonadati</taxon>
        <taxon>Spirochaetota</taxon>
        <taxon>Spirochaetia</taxon>
        <taxon>Leptospirales</taxon>
        <taxon>Leptospiraceae</taxon>
        <taxon>Leptospira</taxon>
    </lineage>
</organism>
<name>M6G344_9LEPT</name>